<accession>A0A8S1SYH4</accession>
<protein>
    <submittedName>
        <fullName evidence="1">Uncharacterized protein</fullName>
    </submittedName>
</protein>
<dbReference type="EMBL" id="CAJJDO010000014">
    <property type="protein sequence ID" value="CAD8145173.1"/>
    <property type="molecule type" value="Genomic_DNA"/>
</dbReference>
<evidence type="ECO:0000313" key="2">
    <source>
        <dbReference type="Proteomes" id="UP000689195"/>
    </source>
</evidence>
<comment type="caution">
    <text evidence="1">The sequence shown here is derived from an EMBL/GenBank/DDBJ whole genome shotgun (WGS) entry which is preliminary data.</text>
</comment>
<keyword evidence="2" id="KW-1185">Reference proteome</keyword>
<name>A0A8S1SYH4_9CILI</name>
<evidence type="ECO:0000313" key="1">
    <source>
        <dbReference type="EMBL" id="CAD8145173.1"/>
    </source>
</evidence>
<dbReference type="Proteomes" id="UP000689195">
    <property type="component" value="Unassembled WGS sequence"/>
</dbReference>
<reference evidence="1" key="1">
    <citation type="submission" date="2021-01" db="EMBL/GenBank/DDBJ databases">
        <authorList>
            <consortium name="Genoscope - CEA"/>
            <person name="William W."/>
        </authorList>
    </citation>
    <scope>NUCLEOTIDE SEQUENCE</scope>
</reference>
<sequence length="92" mass="11357">MIPQLDQLCNEYIQLDKLLILKTLYSLQLKTINTSQKQQKVQLKIIRQMKYEYLNMYLKQRQQKTIIDYPNFRLRKVYDDKNIIIISQKYRI</sequence>
<proteinExistence type="predicted"/>
<dbReference type="AlphaFoldDB" id="A0A8S1SYH4"/>
<gene>
    <name evidence="1" type="ORF">PPENT_87.1.T0140110</name>
</gene>
<organism evidence="1 2">
    <name type="scientific">Paramecium pentaurelia</name>
    <dbReference type="NCBI Taxonomy" id="43138"/>
    <lineage>
        <taxon>Eukaryota</taxon>
        <taxon>Sar</taxon>
        <taxon>Alveolata</taxon>
        <taxon>Ciliophora</taxon>
        <taxon>Intramacronucleata</taxon>
        <taxon>Oligohymenophorea</taxon>
        <taxon>Peniculida</taxon>
        <taxon>Parameciidae</taxon>
        <taxon>Paramecium</taxon>
    </lineage>
</organism>